<name>A0ABS1DG70_9PROT</name>
<dbReference type="NCBIfam" id="TIGR01182">
    <property type="entry name" value="eda"/>
    <property type="match status" value="1"/>
</dbReference>
<dbReference type="Pfam" id="PF01081">
    <property type="entry name" value="Aldolase"/>
    <property type="match status" value="1"/>
</dbReference>
<dbReference type="InterPro" id="IPR000887">
    <property type="entry name" value="Aldlse_KDPG_KHG"/>
</dbReference>
<evidence type="ECO:0000313" key="8">
    <source>
        <dbReference type="EMBL" id="MBK1668981.1"/>
    </source>
</evidence>
<dbReference type="Proteomes" id="UP001296873">
    <property type="component" value="Unassembled WGS sequence"/>
</dbReference>
<evidence type="ECO:0000256" key="5">
    <source>
        <dbReference type="ARBA" id="ARBA00013063"/>
    </source>
</evidence>
<dbReference type="PROSITE" id="PS00159">
    <property type="entry name" value="ALDOLASE_KDPG_KHG_1"/>
    <property type="match status" value="1"/>
</dbReference>
<organism evidence="8 9">
    <name type="scientific">Rhodovibrio sodomensis</name>
    <dbReference type="NCBI Taxonomy" id="1088"/>
    <lineage>
        <taxon>Bacteria</taxon>
        <taxon>Pseudomonadati</taxon>
        <taxon>Pseudomonadota</taxon>
        <taxon>Alphaproteobacteria</taxon>
        <taxon>Rhodospirillales</taxon>
        <taxon>Rhodovibrionaceae</taxon>
        <taxon>Rhodovibrio</taxon>
    </lineage>
</organism>
<evidence type="ECO:0000313" key="9">
    <source>
        <dbReference type="Proteomes" id="UP001296873"/>
    </source>
</evidence>
<keyword evidence="6" id="KW-0456">Lyase</keyword>
<evidence type="ECO:0000256" key="6">
    <source>
        <dbReference type="ARBA" id="ARBA00023239"/>
    </source>
</evidence>
<comment type="caution">
    <text evidence="8">The sequence shown here is derived from an EMBL/GenBank/DDBJ whole genome shotgun (WGS) entry which is preliminary data.</text>
</comment>
<comment type="pathway">
    <text evidence="2">Carbohydrate acid metabolism; 2-dehydro-3-deoxy-D-gluconate degradation; D-glyceraldehyde 3-phosphate and pyruvate from 2-dehydro-3-deoxy-D-gluconate: step 2/2.</text>
</comment>
<dbReference type="RefSeq" id="WP_200341307.1">
    <property type="nucleotide sequence ID" value="NZ_NRRL01000035.1"/>
</dbReference>
<keyword evidence="7" id="KW-0119">Carbohydrate metabolism</keyword>
<dbReference type="SUPFAM" id="SSF51569">
    <property type="entry name" value="Aldolase"/>
    <property type="match status" value="1"/>
</dbReference>
<dbReference type="EMBL" id="NRRL01000035">
    <property type="protein sequence ID" value="MBK1668981.1"/>
    <property type="molecule type" value="Genomic_DNA"/>
</dbReference>
<evidence type="ECO:0000256" key="2">
    <source>
        <dbReference type="ARBA" id="ARBA00004736"/>
    </source>
</evidence>
<dbReference type="InterPro" id="IPR013785">
    <property type="entry name" value="Aldolase_TIM"/>
</dbReference>
<dbReference type="PANTHER" id="PTHR30246:SF1">
    <property type="entry name" value="2-DEHYDRO-3-DEOXY-6-PHOSPHOGALACTONATE ALDOLASE-RELATED"/>
    <property type="match status" value="1"/>
</dbReference>
<keyword evidence="9" id="KW-1185">Reference proteome</keyword>
<evidence type="ECO:0000256" key="3">
    <source>
        <dbReference type="ARBA" id="ARBA00006906"/>
    </source>
</evidence>
<sequence>MTLPPIPDSLLSALRAAPVAPVLTIDDADRAPALAETLWNAGVRVFEVTLRTPAGLDALRAMAEAVPQAVVGVGTVATAEHLRQAREAGAGFAVAPGHTPDLLTAAGEVGLPLIPGVATASEMMRAREAGARVQKLFPAQTLGGPALLRSVAEPLPDLTFWPTGGIDDSNMADYLHLGNVLAVGSSRIAPRAEIAGADWPAIAGKAQQSLQLAHAVQRG</sequence>
<dbReference type="EC" id="4.1.2.14" evidence="5"/>
<evidence type="ECO:0000256" key="4">
    <source>
        <dbReference type="ARBA" id="ARBA00011233"/>
    </source>
</evidence>
<dbReference type="InterPro" id="IPR031337">
    <property type="entry name" value="KDPG/KHG_AS_1"/>
</dbReference>
<reference evidence="8 9" key="1">
    <citation type="journal article" date="2020" name="Microorganisms">
        <title>Osmotic Adaptation and Compatible Solute Biosynthesis of Phototrophic Bacteria as Revealed from Genome Analyses.</title>
        <authorList>
            <person name="Imhoff J.F."/>
            <person name="Rahn T."/>
            <person name="Kunzel S."/>
            <person name="Keller A."/>
            <person name="Neulinger S.C."/>
        </authorList>
    </citation>
    <scope>NUCLEOTIDE SEQUENCE [LARGE SCALE GENOMIC DNA]</scope>
    <source>
        <strain evidence="8 9">DSM 9895</strain>
    </source>
</reference>
<comment type="similarity">
    <text evidence="3">Belongs to the KHG/KDPG aldolase family.</text>
</comment>
<accession>A0ABS1DG70</accession>
<gene>
    <name evidence="8" type="ORF">CKO28_13165</name>
</gene>
<evidence type="ECO:0000256" key="7">
    <source>
        <dbReference type="ARBA" id="ARBA00023277"/>
    </source>
</evidence>
<comment type="catalytic activity">
    <reaction evidence="1">
        <text>2-dehydro-3-deoxy-6-phospho-D-gluconate = D-glyceraldehyde 3-phosphate + pyruvate</text>
        <dbReference type="Rhea" id="RHEA:17089"/>
        <dbReference type="ChEBI" id="CHEBI:15361"/>
        <dbReference type="ChEBI" id="CHEBI:57569"/>
        <dbReference type="ChEBI" id="CHEBI:59776"/>
        <dbReference type="EC" id="4.1.2.14"/>
    </reaction>
</comment>
<dbReference type="CDD" id="cd00452">
    <property type="entry name" value="KDPG_aldolase"/>
    <property type="match status" value="1"/>
</dbReference>
<dbReference type="PANTHER" id="PTHR30246">
    <property type="entry name" value="2-KETO-3-DEOXY-6-PHOSPHOGLUCONATE ALDOLASE"/>
    <property type="match status" value="1"/>
</dbReference>
<proteinExistence type="inferred from homology"/>
<comment type="subunit">
    <text evidence="4">Homotrimer.</text>
</comment>
<evidence type="ECO:0000256" key="1">
    <source>
        <dbReference type="ARBA" id="ARBA00000654"/>
    </source>
</evidence>
<dbReference type="Gene3D" id="3.20.20.70">
    <property type="entry name" value="Aldolase class I"/>
    <property type="match status" value="1"/>
</dbReference>
<protein>
    <recommendedName>
        <fullName evidence="5">2-dehydro-3-deoxy-phosphogluconate aldolase</fullName>
        <ecNumber evidence="5">4.1.2.14</ecNumber>
    </recommendedName>
</protein>